<dbReference type="InterPro" id="IPR006311">
    <property type="entry name" value="TAT_signal"/>
</dbReference>
<dbReference type="PANTHER" id="PTHR43489:SF7">
    <property type="entry name" value="3-DEHYDRO-D-GULOSIDE 4-EPIMERASE-RELATED"/>
    <property type="match status" value="1"/>
</dbReference>
<dbReference type="InterPro" id="IPR050417">
    <property type="entry name" value="Sugar_Epim/Isomerase"/>
</dbReference>
<dbReference type="NCBIfam" id="TIGR01409">
    <property type="entry name" value="TAT_signal_seq"/>
    <property type="match status" value="1"/>
</dbReference>
<dbReference type="EMBL" id="UOGL01000687">
    <property type="protein sequence ID" value="VAX42753.1"/>
    <property type="molecule type" value="Genomic_DNA"/>
</dbReference>
<protein>
    <recommendedName>
        <fullName evidence="2">Xylose isomerase-like TIM barrel domain-containing protein</fullName>
    </recommendedName>
</protein>
<dbReference type="InterPro" id="IPR036237">
    <property type="entry name" value="Xyl_isomerase-like_sf"/>
</dbReference>
<feature type="domain" description="Xylose isomerase-like TIM barrel" evidence="2">
    <location>
        <begin position="64"/>
        <end position="291"/>
    </location>
</feature>
<dbReference type="SUPFAM" id="SSF51658">
    <property type="entry name" value="Xylose isomerase-like"/>
    <property type="match status" value="1"/>
</dbReference>
<dbReference type="InterPro" id="IPR019546">
    <property type="entry name" value="TAT_signal_bac_arc"/>
</dbReference>
<reference evidence="3" key="1">
    <citation type="submission" date="2018-06" db="EMBL/GenBank/DDBJ databases">
        <authorList>
            <person name="Zhirakovskaya E."/>
        </authorList>
    </citation>
    <scope>NUCLEOTIDE SEQUENCE</scope>
</reference>
<dbReference type="GO" id="GO:0016853">
    <property type="term" value="F:isomerase activity"/>
    <property type="evidence" value="ECO:0007669"/>
    <property type="project" value="UniProtKB-KW"/>
</dbReference>
<dbReference type="Gene3D" id="3.20.20.150">
    <property type="entry name" value="Divalent-metal-dependent TIM barrel enzymes"/>
    <property type="match status" value="1"/>
</dbReference>
<accession>A0A3B1DZJ5</accession>
<dbReference type="Pfam" id="PF01261">
    <property type="entry name" value="AP_endonuc_2"/>
    <property type="match status" value="1"/>
</dbReference>
<dbReference type="PROSITE" id="PS51318">
    <property type="entry name" value="TAT"/>
    <property type="match status" value="1"/>
</dbReference>
<evidence type="ECO:0000259" key="2">
    <source>
        <dbReference type="Pfam" id="PF01261"/>
    </source>
</evidence>
<keyword evidence="1" id="KW-0413">Isomerase</keyword>
<dbReference type="PANTHER" id="PTHR43489">
    <property type="entry name" value="ISOMERASE"/>
    <property type="match status" value="1"/>
</dbReference>
<gene>
    <name evidence="3" type="ORF">MNBD_PLANCTO02-2159</name>
</gene>
<evidence type="ECO:0000313" key="3">
    <source>
        <dbReference type="EMBL" id="VAX42753.1"/>
    </source>
</evidence>
<organism evidence="3">
    <name type="scientific">hydrothermal vent metagenome</name>
    <dbReference type="NCBI Taxonomy" id="652676"/>
    <lineage>
        <taxon>unclassified sequences</taxon>
        <taxon>metagenomes</taxon>
        <taxon>ecological metagenomes</taxon>
    </lineage>
</organism>
<evidence type="ECO:0000256" key="1">
    <source>
        <dbReference type="ARBA" id="ARBA00023235"/>
    </source>
</evidence>
<name>A0A3B1DZJ5_9ZZZZ</name>
<dbReference type="InterPro" id="IPR013022">
    <property type="entry name" value="Xyl_isomerase-like_TIM-brl"/>
</dbReference>
<proteinExistence type="predicted"/>
<sequence>MSQNIERRDFLKKSTVAVASTVVAASLTNNSIAAEKKESAKLPQLKKAVKISMVKGKLSVLEKFQLLKEIGYDGVEINGPTKFDDKEVLAARDKTGLPIHGVVGGAHWRFTLSDPNPKVREKGLNIFMEGMKKAKIYGATSALLVPAVVKKNVSYADAYKRSQAEIKKALPLAEKLGIQILIENVWNNFLLSPLEEVRYIDEFKSEMVGAYFDVGNVIRFGWATHWIETLGHRIKKLDIKEYSRKKQKNEGIYKGFRVKLGEGDCDWPDVMTALVEIGYNGWGTAEVPGGDKKRLTEIYNNMNKIFSKATS</sequence>
<dbReference type="AlphaFoldDB" id="A0A3B1DZJ5"/>